<accession>A0A5B0M7H1</accession>
<reference evidence="1 2" key="1">
    <citation type="submission" date="2019-05" db="EMBL/GenBank/DDBJ databases">
        <title>Emergence of the Ug99 lineage of the wheat stem rust pathogen through somatic hybridization.</title>
        <authorList>
            <person name="Li F."/>
            <person name="Upadhyaya N.M."/>
            <person name="Sperschneider J."/>
            <person name="Matny O."/>
            <person name="Nguyen-Phuc H."/>
            <person name="Mago R."/>
            <person name="Raley C."/>
            <person name="Miller M.E."/>
            <person name="Silverstein K.A.T."/>
            <person name="Henningsen E."/>
            <person name="Hirsch C.D."/>
            <person name="Visser B."/>
            <person name="Pretorius Z.A."/>
            <person name="Steffenson B.J."/>
            <person name="Schwessinger B."/>
            <person name="Dodds P.N."/>
            <person name="Figueroa M."/>
        </authorList>
    </citation>
    <scope>NUCLEOTIDE SEQUENCE [LARGE SCALE GENOMIC DNA]</scope>
    <source>
        <strain evidence="1 2">Ug99</strain>
    </source>
</reference>
<organism evidence="1 2">
    <name type="scientific">Puccinia graminis f. sp. tritici</name>
    <dbReference type="NCBI Taxonomy" id="56615"/>
    <lineage>
        <taxon>Eukaryota</taxon>
        <taxon>Fungi</taxon>
        <taxon>Dikarya</taxon>
        <taxon>Basidiomycota</taxon>
        <taxon>Pucciniomycotina</taxon>
        <taxon>Pucciniomycetes</taxon>
        <taxon>Pucciniales</taxon>
        <taxon>Pucciniaceae</taxon>
        <taxon>Puccinia</taxon>
    </lineage>
</organism>
<dbReference type="EMBL" id="VDEP01000478">
    <property type="protein sequence ID" value="KAA1072501.1"/>
    <property type="molecule type" value="Genomic_DNA"/>
</dbReference>
<comment type="caution">
    <text evidence="1">The sequence shown here is derived from an EMBL/GenBank/DDBJ whole genome shotgun (WGS) entry which is preliminary data.</text>
</comment>
<sequence>MVQEVTKSDDDRQPVGIEPTHFEIAYKYTNCRFDIALFGGAYVKIGTIQRRLAWPLHKDDTCSQNGFTYG</sequence>
<proteinExistence type="predicted"/>
<name>A0A5B0M7H1_PUCGR</name>
<dbReference type="Proteomes" id="UP000325313">
    <property type="component" value="Unassembled WGS sequence"/>
</dbReference>
<evidence type="ECO:0000313" key="1">
    <source>
        <dbReference type="EMBL" id="KAA1072501.1"/>
    </source>
</evidence>
<gene>
    <name evidence="1" type="ORF">PGTUg99_006876</name>
</gene>
<evidence type="ECO:0000313" key="2">
    <source>
        <dbReference type="Proteomes" id="UP000325313"/>
    </source>
</evidence>
<protein>
    <submittedName>
        <fullName evidence="1">Uncharacterized protein</fullName>
    </submittedName>
</protein>
<dbReference type="AlphaFoldDB" id="A0A5B0M7H1"/>